<evidence type="ECO:0000313" key="3">
    <source>
        <dbReference type="Proteomes" id="UP000283269"/>
    </source>
</evidence>
<feature type="region of interest" description="Disordered" evidence="1">
    <location>
        <begin position="497"/>
        <end position="535"/>
    </location>
</feature>
<evidence type="ECO:0000256" key="1">
    <source>
        <dbReference type="SAM" id="MobiDB-lite"/>
    </source>
</evidence>
<dbReference type="PANTHER" id="PTHR15615:SF36">
    <property type="entry name" value="PHO85 CYCLIN-5"/>
    <property type="match status" value="1"/>
</dbReference>
<feature type="compositionally biased region" description="Polar residues" evidence="1">
    <location>
        <begin position="419"/>
        <end position="428"/>
    </location>
</feature>
<dbReference type="AlphaFoldDB" id="A0A409WFF5"/>
<dbReference type="CDD" id="cd20557">
    <property type="entry name" value="CYCLIN_ScPCL1-like"/>
    <property type="match status" value="1"/>
</dbReference>
<protein>
    <recommendedName>
        <fullName evidence="4">Cyclin N-terminal domain-containing protein</fullName>
    </recommendedName>
</protein>
<feature type="compositionally biased region" description="Low complexity" evidence="1">
    <location>
        <begin position="150"/>
        <end position="167"/>
    </location>
</feature>
<feature type="region of interest" description="Disordered" evidence="1">
    <location>
        <begin position="35"/>
        <end position="88"/>
    </location>
</feature>
<dbReference type="InParanoid" id="A0A409WFF5"/>
<gene>
    <name evidence="2" type="ORF">CVT25_011059</name>
</gene>
<feature type="compositionally biased region" description="Low complexity" evidence="1">
    <location>
        <begin position="433"/>
        <end position="448"/>
    </location>
</feature>
<feature type="compositionally biased region" description="Polar residues" evidence="1">
    <location>
        <begin position="41"/>
        <end position="88"/>
    </location>
</feature>
<feature type="region of interest" description="Disordered" evidence="1">
    <location>
        <begin position="1"/>
        <end position="21"/>
    </location>
</feature>
<sequence length="629" mass="67499">MHSATQIIAQRAPPASRTTKAARWQPYLQSATSHLPLRSPSMHTPNQLVPSPAPSTSAYIVSSETTQSRPSLPSATAQTPKELSQSITSSKQKFATGLIDQAVSTLSDIWRPQDIPSIFLPPVKAGGCSFPSATYHLSQSKQLAANLHVSASQSPSTQPPSQQASISGHSTQSTPSATLALLASGNSSDQILPLKTFVHEVLRRSRTSGNVLQTALCYLEAIRPKVPEILHEENVGIRAYYQPESRIQPATPEELEREAELCALENAHRDSDCLVDEIVDDSMKTVRITEFGPDDLAGFQNFPVDTDRESLSSLEVEPSNVSMSSSPSSPALPSPLLCPRRAFLASLILASKFSQDKCYSNRAWAKLSGLPPREIGRCERALGQALQWRLWVGKCAIGSQPENVPVATPSRTVVRSQSEASVLSTSANGPFLSQDESSASSSDKTACASRPQMGIRRCMSLPEAAVVGVPSSSINMSAVQGQNKSETRFMSMSDKQEDQIMGHSLQSDDSASSSPSPPTPTLTYSPSSTDSSGDRTIQVSTLEDNMYTSSSYSGSQPWINAADSAYDNGSVSFGSGNCRLDGKHFARHMAMIKSQANAVAVVDSDVATFGANYLWSADSRYILEAAEVH</sequence>
<dbReference type="Proteomes" id="UP000283269">
    <property type="component" value="Unassembled WGS sequence"/>
</dbReference>
<feature type="compositionally biased region" description="Low complexity" evidence="1">
    <location>
        <begin position="521"/>
        <end position="531"/>
    </location>
</feature>
<dbReference type="Gene3D" id="1.10.472.10">
    <property type="entry name" value="Cyclin-like"/>
    <property type="match status" value="1"/>
</dbReference>
<feature type="compositionally biased region" description="Low complexity" evidence="1">
    <location>
        <begin position="318"/>
        <end position="331"/>
    </location>
</feature>
<name>A0A409WFF5_PSICY</name>
<dbReference type="GO" id="GO:0005634">
    <property type="term" value="C:nucleus"/>
    <property type="evidence" value="ECO:0007669"/>
    <property type="project" value="TreeGrafter"/>
</dbReference>
<evidence type="ECO:0008006" key="4">
    <source>
        <dbReference type="Google" id="ProtNLM"/>
    </source>
</evidence>
<accession>A0A409WFF5</accession>
<feature type="region of interest" description="Disordered" evidence="1">
    <location>
        <begin position="419"/>
        <end position="448"/>
    </location>
</feature>
<feature type="region of interest" description="Disordered" evidence="1">
    <location>
        <begin position="310"/>
        <end position="331"/>
    </location>
</feature>
<feature type="region of interest" description="Disordered" evidence="1">
    <location>
        <begin position="148"/>
        <end position="172"/>
    </location>
</feature>
<dbReference type="GO" id="GO:0019901">
    <property type="term" value="F:protein kinase binding"/>
    <property type="evidence" value="ECO:0007669"/>
    <property type="project" value="InterPro"/>
</dbReference>
<proteinExistence type="predicted"/>
<dbReference type="PANTHER" id="PTHR15615">
    <property type="match status" value="1"/>
</dbReference>
<organism evidence="2 3">
    <name type="scientific">Psilocybe cyanescens</name>
    <dbReference type="NCBI Taxonomy" id="93625"/>
    <lineage>
        <taxon>Eukaryota</taxon>
        <taxon>Fungi</taxon>
        <taxon>Dikarya</taxon>
        <taxon>Basidiomycota</taxon>
        <taxon>Agaricomycotina</taxon>
        <taxon>Agaricomycetes</taxon>
        <taxon>Agaricomycetidae</taxon>
        <taxon>Agaricales</taxon>
        <taxon>Agaricineae</taxon>
        <taxon>Strophariaceae</taxon>
        <taxon>Psilocybe</taxon>
    </lineage>
</organism>
<dbReference type="OrthoDB" id="286814at2759"/>
<comment type="caution">
    <text evidence="2">The sequence shown here is derived from an EMBL/GenBank/DDBJ whole genome shotgun (WGS) entry which is preliminary data.</text>
</comment>
<dbReference type="InterPro" id="IPR013922">
    <property type="entry name" value="Cyclin_PHO80-like"/>
</dbReference>
<dbReference type="GO" id="GO:0016538">
    <property type="term" value="F:cyclin-dependent protein serine/threonine kinase regulator activity"/>
    <property type="evidence" value="ECO:0007669"/>
    <property type="project" value="TreeGrafter"/>
</dbReference>
<reference evidence="2 3" key="1">
    <citation type="journal article" date="2018" name="Evol. Lett.">
        <title>Horizontal gene cluster transfer increased hallucinogenic mushroom diversity.</title>
        <authorList>
            <person name="Reynolds H.T."/>
            <person name="Vijayakumar V."/>
            <person name="Gluck-Thaler E."/>
            <person name="Korotkin H.B."/>
            <person name="Matheny P.B."/>
            <person name="Slot J.C."/>
        </authorList>
    </citation>
    <scope>NUCLEOTIDE SEQUENCE [LARGE SCALE GENOMIC DNA]</scope>
    <source>
        <strain evidence="2 3">2631</strain>
    </source>
</reference>
<evidence type="ECO:0000313" key="2">
    <source>
        <dbReference type="EMBL" id="PPQ77213.1"/>
    </source>
</evidence>
<dbReference type="STRING" id="93625.A0A409WFF5"/>
<dbReference type="EMBL" id="NHYD01003441">
    <property type="protein sequence ID" value="PPQ77213.1"/>
    <property type="molecule type" value="Genomic_DNA"/>
</dbReference>
<keyword evidence="3" id="KW-1185">Reference proteome</keyword>
<dbReference type="GO" id="GO:0000307">
    <property type="term" value="C:cyclin-dependent protein kinase holoenzyme complex"/>
    <property type="evidence" value="ECO:0007669"/>
    <property type="project" value="TreeGrafter"/>
</dbReference>